<keyword evidence="3" id="KW-1185">Reference proteome</keyword>
<reference evidence="2" key="2">
    <citation type="journal article" date="2023" name="BMC Genomics">
        <title>Pest status, molecular evolution, and epigenetic factors derived from the genome assembly of Frankliniella fusca, a thysanopteran phytovirus vector.</title>
        <authorList>
            <person name="Catto M.A."/>
            <person name="Labadie P.E."/>
            <person name="Jacobson A.L."/>
            <person name="Kennedy G.G."/>
            <person name="Srinivasan R."/>
            <person name="Hunt B.G."/>
        </authorList>
    </citation>
    <scope>NUCLEOTIDE SEQUENCE</scope>
    <source>
        <strain evidence="2">PL_HMW_Pooled</strain>
    </source>
</reference>
<proteinExistence type="predicted"/>
<dbReference type="EMBL" id="JAHWGI010000116">
    <property type="protein sequence ID" value="KAK3909731.1"/>
    <property type="molecule type" value="Genomic_DNA"/>
</dbReference>
<organism evidence="2 3">
    <name type="scientific">Frankliniella fusca</name>
    <dbReference type="NCBI Taxonomy" id="407009"/>
    <lineage>
        <taxon>Eukaryota</taxon>
        <taxon>Metazoa</taxon>
        <taxon>Ecdysozoa</taxon>
        <taxon>Arthropoda</taxon>
        <taxon>Hexapoda</taxon>
        <taxon>Insecta</taxon>
        <taxon>Pterygota</taxon>
        <taxon>Neoptera</taxon>
        <taxon>Paraneoptera</taxon>
        <taxon>Thysanoptera</taxon>
        <taxon>Terebrantia</taxon>
        <taxon>Thripoidea</taxon>
        <taxon>Thripidae</taxon>
        <taxon>Frankliniella</taxon>
    </lineage>
</organism>
<feature type="region of interest" description="Disordered" evidence="1">
    <location>
        <begin position="1"/>
        <end position="34"/>
    </location>
</feature>
<accession>A0AAE1GUR9</accession>
<dbReference type="Proteomes" id="UP001219518">
    <property type="component" value="Unassembled WGS sequence"/>
</dbReference>
<evidence type="ECO:0000313" key="2">
    <source>
        <dbReference type="EMBL" id="KAK3909731.1"/>
    </source>
</evidence>
<protein>
    <submittedName>
        <fullName evidence="2">HEAT repeat-containing protein 1</fullName>
    </submittedName>
</protein>
<feature type="compositionally biased region" description="Basic and acidic residues" evidence="1">
    <location>
        <begin position="1"/>
        <end position="11"/>
    </location>
</feature>
<gene>
    <name evidence="2" type="ORF">KUF71_019740</name>
</gene>
<evidence type="ECO:0000313" key="3">
    <source>
        <dbReference type="Proteomes" id="UP001219518"/>
    </source>
</evidence>
<feature type="non-terminal residue" evidence="2">
    <location>
        <position position="1"/>
    </location>
</feature>
<dbReference type="AlphaFoldDB" id="A0AAE1GUR9"/>
<sequence length="103" mass="11406">HACDKDGDAIKRSSASDGRQSHHLVAHGQQPPARRCLAPSNEVELIGVAFPLMKQMLKKNKVTVHRSVEKRERLEEQVFTVLTGSGSGKDRMVFHTVVQGDFS</sequence>
<name>A0AAE1GUR9_9NEOP</name>
<evidence type="ECO:0000256" key="1">
    <source>
        <dbReference type="SAM" id="MobiDB-lite"/>
    </source>
</evidence>
<comment type="caution">
    <text evidence="2">The sequence shown here is derived from an EMBL/GenBank/DDBJ whole genome shotgun (WGS) entry which is preliminary data.</text>
</comment>
<reference evidence="2" key="1">
    <citation type="submission" date="2021-07" db="EMBL/GenBank/DDBJ databases">
        <authorList>
            <person name="Catto M.A."/>
            <person name="Jacobson A."/>
            <person name="Kennedy G."/>
            <person name="Labadie P."/>
            <person name="Hunt B.G."/>
            <person name="Srinivasan R."/>
        </authorList>
    </citation>
    <scope>NUCLEOTIDE SEQUENCE</scope>
    <source>
        <strain evidence="2">PL_HMW_Pooled</strain>
        <tissue evidence="2">Head</tissue>
    </source>
</reference>